<dbReference type="InterPro" id="IPR017847">
    <property type="entry name" value="T6SS_RhsGE_Vgr_subset"/>
</dbReference>
<feature type="compositionally biased region" description="Polar residues" evidence="4">
    <location>
        <begin position="681"/>
        <end position="690"/>
    </location>
</feature>
<keyword evidence="8" id="KW-1185">Reference proteome</keyword>
<organism evidence="7 8">
    <name type="scientific">Chondromyces apiculatus DSM 436</name>
    <dbReference type="NCBI Taxonomy" id="1192034"/>
    <lineage>
        <taxon>Bacteria</taxon>
        <taxon>Pseudomonadati</taxon>
        <taxon>Myxococcota</taxon>
        <taxon>Polyangia</taxon>
        <taxon>Polyangiales</taxon>
        <taxon>Polyangiaceae</taxon>
        <taxon>Chondromyces</taxon>
    </lineage>
</organism>
<keyword evidence="3" id="KW-0964">Secreted</keyword>
<dbReference type="eggNOG" id="COG3501">
    <property type="taxonomic scope" value="Bacteria"/>
</dbReference>
<dbReference type="OrthoDB" id="5478298at2"/>
<dbReference type="Gene3D" id="4.10.220.110">
    <property type="match status" value="1"/>
</dbReference>
<accession>A0A017T866</accession>
<dbReference type="InterPro" id="IPR037026">
    <property type="entry name" value="Vgr_OB-fold_dom_sf"/>
</dbReference>
<evidence type="ECO:0000256" key="4">
    <source>
        <dbReference type="SAM" id="MobiDB-lite"/>
    </source>
</evidence>
<dbReference type="Pfam" id="PF04717">
    <property type="entry name" value="Phage_base_V"/>
    <property type="match status" value="1"/>
</dbReference>
<sequence>MPLLELSFASQEDSLSVRHFAVREEISNLFEVAILARSPSDEIDLESIVGQGAGFAMDGGITTPRVWTGICSHMELLQVESTGLSTYFLKIAPALWRTTLRRNNRIFQHISIPDIVTKVLAEWQIVPELRLSGEYLQHEYRVQYGETDFAFVNRLLEEAGIAYFFAYDGSQSVLVLSDEPTSGNARAPLLFVDNPGDDAEHEYITKVKLIQRVKPGRFTFRDFDFRNRLDYQLLSEARAQVATELPYEQYSYEPGAFWYEPGRGGDTPVADDKGIARTSEKEGNKLVTRALDGERRTRRMLSYEANVADLAPGALLTIDAHPRGDIAQKKLLAIAASFEGEPGAAWTFKGEAVYTDATYRPERRTPRPRIRGVQSAVVVGPAGEEIHVDEFGRVRVQFHWDREGTFDDNSSCWIRVSQGWAGAGYGLLNLPRVGQEVLVEFFEGDPDRPVVTGRVFSQTRGVPYKLPDNKTKSGWKSATSPGAGGFNELSFEDAAGREVIHIQAQKDFTELVKNNQSSTVLNNRSASITANDSMTVGASQSFNVGQSQSHTIGKSQKNDVGESRVSTIAKADSIEAGDTIRGTVGPEGVGYAFNKDQTITLTNKVASIVFTPEGLRLDAQGDLHITANGTLRLSGGEVKIDGKPNVYVNCDAAASANVPTLDPARPPKPPGGPGSGGETIEAQSKLSGQGTVEEPGGFEEVTIDLASLAPPPTPSAVPAAINIGGGAASAINAAVAKAAPVIDAVESARSFLARDPMSQALTLVQSPVGEQVLGPVLTNPITGGLTGSDLVGILGQGQQVGIFHLASAGAAAAGVPGSAAATLAAAAAGMPGAAAAPLAAAAAAGVSGAAALPAGVQQFMALRTQAAPPKLDGTALSNAFAQNRVLGLSTAEAHSAALGQQGVALFRGNGAGVFHQVLPTGQSDR</sequence>
<evidence type="ECO:0000313" key="8">
    <source>
        <dbReference type="Proteomes" id="UP000019678"/>
    </source>
</evidence>
<proteinExistence type="inferred from homology"/>
<dbReference type="SUPFAM" id="SSF69349">
    <property type="entry name" value="Phage fibre proteins"/>
    <property type="match status" value="1"/>
</dbReference>
<evidence type="ECO:0000259" key="5">
    <source>
        <dbReference type="Pfam" id="PF04717"/>
    </source>
</evidence>
<evidence type="ECO:0000256" key="2">
    <source>
        <dbReference type="ARBA" id="ARBA00005558"/>
    </source>
</evidence>
<evidence type="ECO:0000313" key="7">
    <source>
        <dbReference type="EMBL" id="EYF05453.1"/>
    </source>
</evidence>
<dbReference type="InterPro" id="IPR050708">
    <property type="entry name" value="T6SS_VgrG/RHS"/>
</dbReference>
<dbReference type="Gene3D" id="3.55.50.10">
    <property type="entry name" value="Baseplate protein-like domains"/>
    <property type="match status" value="1"/>
</dbReference>
<dbReference type="AlphaFoldDB" id="A0A017T866"/>
<dbReference type="NCBIfam" id="TIGR03361">
    <property type="entry name" value="VI_Rhs_Vgr"/>
    <property type="match status" value="1"/>
</dbReference>
<evidence type="ECO:0000256" key="3">
    <source>
        <dbReference type="ARBA" id="ARBA00022525"/>
    </source>
</evidence>
<dbReference type="STRING" id="1192034.CAP_3180"/>
<dbReference type="PANTHER" id="PTHR32305">
    <property type="match status" value="1"/>
</dbReference>
<evidence type="ECO:0000256" key="1">
    <source>
        <dbReference type="ARBA" id="ARBA00004613"/>
    </source>
</evidence>
<dbReference type="Pfam" id="PF05954">
    <property type="entry name" value="Phage_GPD"/>
    <property type="match status" value="1"/>
</dbReference>
<reference evidence="7 8" key="1">
    <citation type="submission" date="2013-05" db="EMBL/GenBank/DDBJ databases">
        <title>Genome assembly of Chondromyces apiculatus DSM 436.</title>
        <authorList>
            <person name="Sharma G."/>
            <person name="Khatri I."/>
            <person name="Kaur C."/>
            <person name="Mayilraj S."/>
            <person name="Subramanian S."/>
        </authorList>
    </citation>
    <scope>NUCLEOTIDE SEQUENCE [LARGE SCALE GENOMIC DNA]</scope>
    <source>
        <strain evidence="7 8">DSM 436</strain>
    </source>
</reference>
<dbReference type="EMBL" id="ASRX01000023">
    <property type="protein sequence ID" value="EYF05453.1"/>
    <property type="molecule type" value="Genomic_DNA"/>
</dbReference>
<protein>
    <submittedName>
        <fullName evidence="7">VgrG protein</fullName>
    </submittedName>
</protein>
<dbReference type="Proteomes" id="UP000019678">
    <property type="component" value="Unassembled WGS sequence"/>
</dbReference>
<comment type="caution">
    <text evidence="7">The sequence shown here is derived from an EMBL/GenBank/DDBJ whole genome shotgun (WGS) entry which is preliminary data.</text>
</comment>
<dbReference type="GO" id="GO:0005576">
    <property type="term" value="C:extracellular region"/>
    <property type="evidence" value="ECO:0007669"/>
    <property type="project" value="UniProtKB-SubCell"/>
</dbReference>
<evidence type="ECO:0000259" key="6">
    <source>
        <dbReference type="Pfam" id="PF22178"/>
    </source>
</evidence>
<feature type="domain" description="Gp5/Type VI secretion system Vgr C-terminal trimerisation" evidence="6">
    <location>
        <begin position="473"/>
        <end position="578"/>
    </location>
</feature>
<dbReference type="SUPFAM" id="SSF69255">
    <property type="entry name" value="gp5 N-terminal domain-like"/>
    <property type="match status" value="1"/>
</dbReference>
<dbReference type="InterPro" id="IPR006533">
    <property type="entry name" value="T6SS_Vgr_RhsGE"/>
</dbReference>
<comment type="similarity">
    <text evidence="2">Belongs to the VgrG protein family.</text>
</comment>
<name>A0A017T866_9BACT</name>
<dbReference type="SUPFAM" id="SSF69279">
    <property type="entry name" value="Phage tail proteins"/>
    <property type="match status" value="2"/>
</dbReference>
<gene>
    <name evidence="7" type="ORF">CAP_3180</name>
</gene>
<feature type="domain" description="Gp5/Type VI secretion system Vgr protein OB-fold" evidence="5">
    <location>
        <begin position="389"/>
        <end position="456"/>
    </location>
</feature>
<dbReference type="Gene3D" id="2.30.110.50">
    <property type="match status" value="1"/>
</dbReference>
<comment type="subcellular location">
    <subcellularLocation>
        <location evidence="1">Secreted</location>
    </subcellularLocation>
</comment>
<dbReference type="PANTHER" id="PTHR32305:SF15">
    <property type="entry name" value="PROTEIN RHSA-RELATED"/>
    <property type="match status" value="1"/>
</dbReference>
<dbReference type="Pfam" id="PF22178">
    <property type="entry name" value="Gp5_trimer_C"/>
    <property type="match status" value="1"/>
</dbReference>
<dbReference type="Gene3D" id="2.40.50.230">
    <property type="entry name" value="Gp5 N-terminal domain"/>
    <property type="match status" value="1"/>
</dbReference>
<dbReference type="InterPro" id="IPR006531">
    <property type="entry name" value="Gp5/Vgr_OB"/>
</dbReference>
<feature type="region of interest" description="Disordered" evidence="4">
    <location>
        <begin position="657"/>
        <end position="695"/>
    </location>
</feature>
<dbReference type="NCBIfam" id="TIGR01646">
    <property type="entry name" value="vgr_GE"/>
    <property type="match status" value="1"/>
</dbReference>
<dbReference type="InterPro" id="IPR054030">
    <property type="entry name" value="Gp5_Vgr_C"/>
</dbReference>
<dbReference type="RefSeq" id="WP_052375391.1">
    <property type="nucleotide sequence ID" value="NZ_ASRX01000023.1"/>
</dbReference>